<feature type="non-terminal residue" evidence="3">
    <location>
        <position position="101"/>
    </location>
</feature>
<evidence type="ECO:0000313" key="3">
    <source>
        <dbReference type="EMBL" id="CAG8853629.1"/>
    </source>
</evidence>
<feature type="coiled-coil region" evidence="1">
    <location>
        <begin position="74"/>
        <end position="101"/>
    </location>
</feature>
<keyword evidence="4" id="KW-1185">Reference proteome</keyword>
<dbReference type="EMBL" id="CAJVQB010127013">
    <property type="protein sequence ID" value="CAG8853629.1"/>
    <property type="molecule type" value="Genomic_DNA"/>
</dbReference>
<comment type="caution">
    <text evidence="3">The sequence shown here is derived from an EMBL/GenBank/DDBJ whole genome shotgun (WGS) entry which is preliminary data.</text>
</comment>
<sequence>MRKNRSSTIQQFVKAPDQKENNKNTELSPEDLELGKLSDNEFRAAIIKKLNEVERKIEKQAEFWSYFTKEIEIIKKNQTELLEMKNTMDQIKQNTDSLNAR</sequence>
<accession>A0ABN7XHG5</accession>
<protein>
    <submittedName>
        <fullName evidence="3">22984_t:CDS:1</fullName>
    </submittedName>
</protein>
<evidence type="ECO:0000313" key="4">
    <source>
        <dbReference type="Proteomes" id="UP000789901"/>
    </source>
</evidence>
<organism evidence="3 4">
    <name type="scientific">Gigaspora margarita</name>
    <dbReference type="NCBI Taxonomy" id="4874"/>
    <lineage>
        <taxon>Eukaryota</taxon>
        <taxon>Fungi</taxon>
        <taxon>Fungi incertae sedis</taxon>
        <taxon>Mucoromycota</taxon>
        <taxon>Glomeromycotina</taxon>
        <taxon>Glomeromycetes</taxon>
        <taxon>Diversisporales</taxon>
        <taxon>Gigasporaceae</taxon>
        <taxon>Gigaspora</taxon>
    </lineage>
</organism>
<evidence type="ECO:0000256" key="2">
    <source>
        <dbReference type="SAM" id="MobiDB-lite"/>
    </source>
</evidence>
<keyword evidence="1" id="KW-0175">Coiled coil</keyword>
<dbReference type="Proteomes" id="UP000789901">
    <property type="component" value="Unassembled WGS sequence"/>
</dbReference>
<feature type="compositionally biased region" description="Polar residues" evidence="2">
    <location>
        <begin position="1"/>
        <end position="11"/>
    </location>
</feature>
<proteinExistence type="predicted"/>
<name>A0ABN7XHG5_GIGMA</name>
<evidence type="ECO:0000256" key="1">
    <source>
        <dbReference type="SAM" id="Coils"/>
    </source>
</evidence>
<reference evidence="3 4" key="1">
    <citation type="submission" date="2021-06" db="EMBL/GenBank/DDBJ databases">
        <authorList>
            <person name="Kallberg Y."/>
            <person name="Tangrot J."/>
            <person name="Rosling A."/>
        </authorList>
    </citation>
    <scope>NUCLEOTIDE SEQUENCE [LARGE SCALE GENOMIC DNA]</scope>
    <source>
        <strain evidence="3 4">120-4 pot B 10/14</strain>
    </source>
</reference>
<gene>
    <name evidence="3" type="ORF">GMARGA_LOCUS42450</name>
</gene>
<feature type="region of interest" description="Disordered" evidence="2">
    <location>
        <begin position="1"/>
        <end position="27"/>
    </location>
</feature>